<dbReference type="EMBL" id="CP001968">
    <property type="protein sequence ID" value="ADD67826.1"/>
    <property type="molecule type" value="Genomic_DNA"/>
</dbReference>
<dbReference type="KEGG" id="dap:Dacet_1050"/>
<gene>
    <name evidence="4" type="ordered locus">Dacet_1050</name>
</gene>
<evidence type="ECO:0000313" key="5">
    <source>
        <dbReference type="Proteomes" id="UP000002012"/>
    </source>
</evidence>
<protein>
    <submittedName>
        <fullName evidence="4">Nitrogenase MoFe cofactor biosynthesis protein NifE</fullName>
    </submittedName>
</protein>
<dbReference type="PANTHER" id="PTHR42956">
    <property type="entry name" value="NITROGENASE IRON-MOLYBDENUM COFACTOR BIOSYNTHESIS PROTEIN NIFE"/>
    <property type="match status" value="1"/>
</dbReference>
<comment type="similarity">
    <text evidence="1">Belongs to the NifD/NifK/NifE/NifN family.</text>
</comment>
<reference evidence="4 5" key="1">
    <citation type="journal article" date="2010" name="Stand. Genomic Sci.">
        <title>Complete genome sequence of Denitrovibrio acetiphilus type strain (N2460).</title>
        <authorList>
            <person name="Kiss H."/>
            <person name="Lang E."/>
            <person name="Lapidus A."/>
            <person name="Copeland A."/>
            <person name="Nolan M."/>
            <person name="Glavina Del Rio T."/>
            <person name="Chen F."/>
            <person name="Lucas S."/>
            <person name="Tice H."/>
            <person name="Cheng J.F."/>
            <person name="Han C."/>
            <person name="Goodwin L."/>
            <person name="Pitluck S."/>
            <person name="Liolios K."/>
            <person name="Pati A."/>
            <person name="Ivanova N."/>
            <person name="Mavromatis K."/>
            <person name="Chen A."/>
            <person name="Palaniappan K."/>
            <person name="Land M."/>
            <person name="Hauser L."/>
            <person name="Chang Y.J."/>
            <person name="Jeffries C.D."/>
            <person name="Detter J.C."/>
            <person name="Brettin T."/>
            <person name="Spring S."/>
            <person name="Rohde M."/>
            <person name="Goker M."/>
            <person name="Woyke T."/>
            <person name="Bristow J."/>
            <person name="Eisen J.A."/>
            <person name="Markowitz V."/>
            <person name="Hugenholtz P."/>
            <person name="Kyrpides N.C."/>
            <person name="Klenk H.P."/>
        </authorList>
    </citation>
    <scope>NUCLEOTIDE SEQUENCE [LARGE SCALE GENOMIC DNA]</scope>
    <source>
        <strain evidence="5">DSM 12809 / NBRC 114555 / N2460</strain>
    </source>
</reference>
<dbReference type="HOGENOM" id="CLU_025876_1_1_0"/>
<dbReference type="Gene3D" id="3.40.50.1980">
    <property type="entry name" value="Nitrogenase molybdenum iron protein domain"/>
    <property type="match status" value="1"/>
</dbReference>
<keyword evidence="5" id="KW-1185">Reference proteome</keyword>
<dbReference type="Gene3D" id="3.40.50.12380">
    <property type="entry name" value="Nitrogenase MoFe cofactor biosynthesis protein NifE, C-terminal"/>
    <property type="match status" value="1"/>
</dbReference>
<dbReference type="SUPFAM" id="SSF53807">
    <property type="entry name" value="Helical backbone' metal receptor"/>
    <property type="match status" value="1"/>
</dbReference>
<dbReference type="Proteomes" id="UP000002012">
    <property type="component" value="Chromosome"/>
</dbReference>
<dbReference type="PANTHER" id="PTHR42956:SF1">
    <property type="entry name" value="NITROGENASE IRON-MOLYBDENUM COFACTOR BIOSYNTHESIS PROTEIN NIFE"/>
    <property type="match status" value="1"/>
</dbReference>
<proteinExistence type="inferred from homology"/>
<evidence type="ECO:0000256" key="1">
    <source>
        <dbReference type="ARBA" id="ARBA00011002"/>
    </source>
</evidence>
<dbReference type="NCBIfam" id="TIGR01283">
    <property type="entry name" value="nifE"/>
    <property type="match status" value="1"/>
</dbReference>
<dbReference type="Pfam" id="PF00148">
    <property type="entry name" value="Oxidored_nitro"/>
    <property type="match status" value="1"/>
</dbReference>
<dbReference type="STRING" id="522772.Dacet_1050"/>
<evidence type="ECO:0000313" key="4">
    <source>
        <dbReference type="EMBL" id="ADD67826.1"/>
    </source>
</evidence>
<accession>D4H6W0</accession>
<name>D4H6W0_DENA2</name>
<dbReference type="GO" id="GO:0065003">
    <property type="term" value="P:protein-containing complex assembly"/>
    <property type="evidence" value="ECO:0007669"/>
    <property type="project" value="InterPro"/>
</dbReference>
<feature type="domain" description="Nitrogenase/oxidoreductase component 1" evidence="3">
    <location>
        <begin position="41"/>
        <end position="437"/>
    </location>
</feature>
<dbReference type="OrthoDB" id="9767044at2"/>
<dbReference type="InParanoid" id="D4H6W0"/>
<feature type="compositionally biased region" description="Basic and acidic residues" evidence="2">
    <location>
        <begin position="13"/>
        <end position="30"/>
    </location>
</feature>
<evidence type="ECO:0000256" key="2">
    <source>
        <dbReference type="SAM" id="MobiDB-lite"/>
    </source>
</evidence>
<dbReference type="InterPro" id="IPR005973">
    <property type="entry name" value="NifE"/>
</dbReference>
<dbReference type="eggNOG" id="COG2710">
    <property type="taxonomic scope" value="Bacteria"/>
</dbReference>
<feature type="region of interest" description="Disordered" evidence="2">
    <location>
        <begin position="9"/>
        <end position="31"/>
    </location>
</feature>
<dbReference type="PaxDb" id="522772-Dacet_1050"/>
<dbReference type="InterPro" id="IPR049939">
    <property type="entry name" value="NifE-like"/>
</dbReference>
<organism evidence="4 5">
    <name type="scientific">Denitrovibrio acetiphilus (strain DSM 12809 / NBRC 114555 / N2460)</name>
    <dbReference type="NCBI Taxonomy" id="522772"/>
    <lineage>
        <taxon>Bacteria</taxon>
        <taxon>Pseudomonadati</taxon>
        <taxon>Deferribacterota</taxon>
        <taxon>Deferribacteres</taxon>
        <taxon>Deferribacterales</taxon>
        <taxon>Geovibrionaceae</taxon>
        <taxon>Denitrovibrio</taxon>
    </lineage>
</organism>
<dbReference type="AlphaFoldDB" id="D4H6W0"/>
<dbReference type="InterPro" id="IPR000510">
    <property type="entry name" value="Nase/OxRdtase_comp1"/>
</dbReference>
<dbReference type="RefSeq" id="WP_013010357.1">
    <property type="nucleotide sequence ID" value="NC_013943.1"/>
</dbReference>
<dbReference type="GO" id="GO:0016491">
    <property type="term" value="F:oxidoreductase activity"/>
    <property type="evidence" value="ECO:0007669"/>
    <property type="project" value="InterPro"/>
</dbReference>
<dbReference type="GO" id="GO:0009399">
    <property type="term" value="P:nitrogen fixation"/>
    <property type="evidence" value="ECO:0007669"/>
    <property type="project" value="InterPro"/>
</dbReference>
<evidence type="ECO:0000259" key="3">
    <source>
        <dbReference type="Pfam" id="PF00148"/>
    </source>
</evidence>
<sequence>MRLKLQTLVNEPGCDHNQSKTDKQKKEACKKPTPGATAGGCAFDGAQIVLLPVADAAHLIHGPITCCGHSYNNRGTRTTVGDLHDYGFTTDISEMDIIMGSEKKLKESIKYITEKYRPKAVFVYSTCVTAMIGEDIAQVCKDVSSEVRLPVIPVDSPGFAGSKNLGNKFAGNSIVEYVVGTKEPEAVPENSINLIGEYNIAGELWQIEPILKDLGINLLSKMTGNATYDELAYANKAQVSVVICSRALISIARQLKDKYEIPYLEGSFYSMKQTKQTLLKIAELLKNDELKSKIEKYCAEKEEATYAELEPYLPVLKGKKVLVYTGGVKSWSVLHQLEELGMEVIKSSTRKSTEEDIDRILDHFEGDQSALMPKGDGRTILNLIKEHNAHLLLAGGRNMYNAMKEQIPFLDVNQERHFAFAGYEGMVELARHMAYTLTSPVFDVAHSKAPWEVM</sequence>